<evidence type="ECO:0000256" key="3">
    <source>
        <dbReference type="ARBA" id="ARBA00022741"/>
    </source>
</evidence>
<evidence type="ECO:0000313" key="10">
    <source>
        <dbReference type="Proteomes" id="UP001516588"/>
    </source>
</evidence>
<evidence type="ECO:0000256" key="2">
    <source>
        <dbReference type="ARBA" id="ARBA00022723"/>
    </source>
</evidence>
<dbReference type="Pfam" id="PF01966">
    <property type="entry name" value="HD"/>
    <property type="match status" value="1"/>
</dbReference>
<dbReference type="GO" id="GO:0008803">
    <property type="term" value="F:bis(5'-nucleosyl)-tetraphosphatase (symmetrical) activity"/>
    <property type="evidence" value="ECO:0007669"/>
    <property type="project" value="UniProtKB-EC"/>
</dbReference>
<keyword evidence="4 9" id="KW-0378">Hydrolase</keyword>
<dbReference type="EMBL" id="JADCKA010000007">
    <property type="protein sequence ID" value="MBE5035650.1"/>
    <property type="molecule type" value="Genomic_DNA"/>
</dbReference>
<organism evidence="9 10">
    <name type="scientific">Gallibacter intestinalis</name>
    <dbReference type="NCBI Taxonomy" id="2779356"/>
    <lineage>
        <taxon>Bacteria</taxon>
        <taxon>Bacillati</taxon>
        <taxon>Bacillota</taxon>
        <taxon>Clostridia</taxon>
        <taxon>Eubacteriales</taxon>
        <taxon>Eubacteriaceae</taxon>
        <taxon>Gallibacter</taxon>
    </lineage>
</organism>
<keyword evidence="7" id="KW-0963">Cytoplasm</keyword>
<evidence type="ECO:0000256" key="6">
    <source>
        <dbReference type="ARBA" id="ARBA00049417"/>
    </source>
</evidence>
<protein>
    <recommendedName>
        <fullName evidence="7">Ribosomal silencing factor RsfS</fullName>
    </recommendedName>
</protein>
<dbReference type="NCBIfam" id="TIGR00277">
    <property type="entry name" value="HDIG"/>
    <property type="match status" value="1"/>
</dbReference>
<keyword evidence="7" id="KW-0678">Repressor</keyword>
<comment type="caution">
    <text evidence="9">The sequence shown here is derived from an EMBL/GenBank/DDBJ whole genome shotgun (WGS) entry which is preliminary data.</text>
</comment>
<keyword evidence="2" id="KW-0479">Metal-binding</keyword>
<keyword evidence="3" id="KW-0547">Nucleotide-binding</keyword>
<name>A0ABR9QYJ8_9FIRM</name>
<dbReference type="Gene3D" id="3.30.460.10">
    <property type="entry name" value="Beta Polymerase, domain 2"/>
    <property type="match status" value="1"/>
</dbReference>
<dbReference type="RefSeq" id="WP_226385298.1">
    <property type="nucleotide sequence ID" value="NZ_JADCKA010000007.1"/>
</dbReference>
<dbReference type="Proteomes" id="UP001516588">
    <property type="component" value="Unassembled WGS sequence"/>
</dbReference>
<evidence type="ECO:0000256" key="7">
    <source>
        <dbReference type="HAMAP-Rule" id="MF_01477"/>
    </source>
</evidence>
<sequence>MDCISNKDYRDKNYRKEIEKYVKSHLSDKRWNHTVNVVSEAEKLCQMYGGDMEKCVTAAIFHDVVKELPNEELNALVRKFGFDEKYIDSPNLSHGKIAAALLKHEWGIDDEDIINAVSYHTTGRAGMSKTEKIVFIADAIEPTRVYNGVEAIRKATYEDLDRGCLKSLTDTVEHLKEKGVSYIDEDTLRAREWFEEQIDDFRKERDGNHMNSKDYALLAAETLDSKKAEDIIIFDIAEKSSIADYLILATGLNERSVGALIDEVEDRLAQEGLLVKSIEGKKESGWILMDYGDIIVNVLTAEKRDRYNIEKVWADCNTLSWEVKGNE</sequence>
<comment type="catalytic activity">
    <reaction evidence="6">
        <text>P(1),P(4)-bis(5'-adenosyl) tetraphosphate + H2O = 2 ADP + 2 H(+)</text>
        <dbReference type="Rhea" id="RHEA:24252"/>
        <dbReference type="ChEBI" id="CHEBI:15377"/>
        <dbReference type="ChEBI" id="CHEBI:15378"/>
        <dbReference type="ChEBI" id="CHEBI:58141"/>
        <dbReference type="ChEBI" id="CHEBI:456216"/>
        <dbReference type="EC" id="3.6.1.41"/>
    </reaction>
</comment>
<comment type="function">
    <text evidence="7">Functions as a ribosomal silencing factor. Interacts with ribosomal protein uL14 (rplN), blocking formation of intersubunit bridge B8. Prevents association of the 30S and 50S ribosomal subunits and the formation of functional ribosomes, thus repressing translation.</text>
</comment>
<evidence type="ECO:0000313" key="9">
    <source>
        <dbReference type="EMBL" id="MBE5035650.1"/>
    </source>
</evidence>
<keyword evidence="10" id="KW-1185">Reference proteome</keyword>
<gene>
    <name evidence="9" type="primary">yqeK</name>
    <name evidence="7" type="synonym">rsfS</name>
    <name evidence="9" type="ORF">INF20_05055</name>
</gene>
<dbReference type="SUPFAM" id="SSF109604">
    <property type="entry name" value="HD-domain/PDEase-like"/>
    <property type="match status" value="1"/>
</dbReference>
<proteinExistence type="inferred from homology"/>
<comment type="similarity">
    <text evidence="1 7">Belongs to the Iojap/RsfS family.</text>
</comment>
<dbReference type="SMART" id="SM00471">
    <property type="entry name" value="HDc"/>
    <property type="match status" value="1"/>
</dbReference>
<dbReference type="HAMAP" id="MF_01477">
    <property type="entry name" value="Iojap_RsfS"/>
    <property type="match status" value="1"/>
</dbReference>
<dbReference type="Pfam" id="PF02410">
    <property type="entry name" value="RsfS"/>
    <property type="match status" value="1"/>
</dbReference>
<comment type="subcellular location">
    <subcellularLocation>
        <location evidence="7">Cytoplasm</location>
    </subcellularLocation>
</comment>
<dbReference type="InterPro" id="IPR004394">
    <property type="entry name" value="Iojap/RsfS/C7orf30"/>
</dbReference>
<dbReference type="CDD" id="cd00077">
    <property type="entry name" value="HDc"/>
    <property type="match status" value="1"/>
</dbReference>
<keyword evidence="7" id="KW-0810">Translation regulation</keyword>
<dbReference type="NCBIfam" id="TIGR00090">
    <property type="entry name" value="rsfS_iojap_ybeB"/>
    <property type="match status" value="1"/>
</dbReference>
<accession>A0ABR9QYJ8</accession>
<evidence type="ECO:0000259" key="8">
    <source>
        <dbReference type="SMART" id="SM00471"/>
    </source>
</evidence>
<dbReference type="PANTHER" id="PTHR35795">
    <property type="entry name" value="SLR1885 PROTEIN"/>
    <property type="match status" value="1"/>
</dbReference>
<dbReference type="InterPro" id="IPR006675">
    <property type="entry name" value="HDIG_dom"/>
</dbReference>
<keyword evidence="5" id="KW-0408">Iron</keyword>
<evidence type="ECO:0000256" key="5">
    <source>
        <dbReference type="ARBA" id="ARBA00023004"/>
    </source>
</evidence>
<feature type="domain" description="HD/PDEase" evidence="8">
    <location>
        <begin position="26"/>
        <end position="152"/>
    </location>
</feature>
<dbReference type="Gene3D" id="1.10.3210.10">
    <property type="entry name" value="Hypothetical protein af1432"/>
    <property type="match status" value="1"/>
</dbReference>
<dbReference type="SUPFAM" id="SSF81301">
    <property type="entry name" value="Nucleotidyltransferase"/>
    <property type="match status" value="1"/>
</dbReference>
<comment type="subunit">
    <text evidence="7">Interacts with ribosomal protein uL14 (rplN).</text>
</comment>
<evidence type="ECO:0000256" key="1">
    <source>
        <dbReference type="ARBA" id="ARBA00010574"/>
    </source>
</evidence>
<dbReference type="InterPro" id="IPR051094">
    <property type="entry name" value="Diverse_Catalytic_Enzymes"/>
</dbReference>
<dbReference type="InterPro" id="IPR003607">
    <property type="entry name" value="HD/PDEase_dom"/>
</dbReference>
<reference evidence="9 10" key="1">
    <citation type="submission" date="2020-10" db="EMBL/GenBank/DDBJ databases">
        <title>ChiBAC.</title>
        <authorList>
            <person name="Zenner C."/>
            <person name="Hitch T.C.A."/>
            <person name="Clavel T."/>
        </authorList>
    </citation>
    <scope>NUCLEOTIDE SEQUENCE [LARGE SCALE GENOMIC DNA]</scope>
    <source>
        <strain evidence="9 10">DSM 108706</strain>
    </source>
</reference>
<dbReference type="InterPro" id="IPR006674">
    <property type="entry name" value="HD_domain"/>
</dbReference>
<dbReference type="NCBIfam" id="TIGR00488">
    <property type="entry name" value="bis(5'-nucleosyl)-tetraphosphatase (symmetrical) YqeK"/>
    <property type="match status" value="1"/>
</dbReference>
<dbReference type="InterPro" id="IPR005249">
    <property type="entry name" value="YqeK"/>
</dbReference>
<dbReference type="PANTHER" id="PTHR35795:SF1">
    <property type="entry name" value="BIS(5'-NUCLEOSYL)-TETRAPHOSPHATASE, SYMMETRICAL"/>
    <property type="match status" value="1"/>
</dbReference>
<evidence type="ECO:0000256" key="4">
    <source>
        <dbReference type="ARBA" id="ARBA00022801"/>
    </source>
</evidence>
<dbReference type="InterPro" id="IPR043519">
    <property type="entry name" value="NT_sf"/>
</dbReference>